<reference evidence="2" key="1">
    <citation type="submission" date="2013-02" db="EMBL/GenBank/DDBJ databases">
        <authorList>
            <person name="Hughes D."/>
        </authorList>
    </citation>
    <scope>NUCLEOTIDE SEQUENCE</scope>
    <source>
        <strain>Durham</strain>
        <strain evidence="2">NC isolate 2 -- Noor lab</strain>
    </source>
</reference>
<dbReference type="EMBL" id="CAQQ02100822">
    <property type="status" value="NOT_ANNOTATED_CDS"/>
    <property type="molecule type" value="Genomic_DNA"/>
</dbReference>
<dbReference type="Proteomes" id="UP000015102">
    <property type="component" value="Unassembled WGS sequence"/>
</dbReference>
<sequence>MITKAAKIDTKNMINNESTEILGYTDVIDVVGRTTKKEAMILKTDEDLSVFLFPYSNKIPSKRVNCLEGLGSGHDFSQEMIRVFVNFEISKSRSCTLLMFPVNSGSQKY</sequence>
<proteinExistence type="predicted"/>
<organism evidence="1 2">
    <name type="scientific">Megaselia scalaris</name>
    <name type="common">Humpbacked fly</name>
    <name type="synonym">Phora scalaris</name>
    <dbReference type="NCBI Taxonomy" id="36166"/>
    <lineage>
        <taxon>Eukaryota</taxon>
        <taxon>Metazoa</taxon>
        <taxon>Ecdysozoa</taxon>
        <taxon>Arthropoda</taxon>
        <taxon>Hexapoda</taxon>
        <taxon>Insecta</taxon>
        <taxon>Pterygota</taxon>
        <taxon>Neoptera</taxon>
        <taxon>Endopterygota</taxon>
        <taxon>Diptera</taxon>
        <taxon>Brachycera</taxon>
        <taxon>Muscomorpha</taxon>
        <taxon>Platypezoidea</taxon>
        <taxon>Phoridae</taxon>
        <taxon>Megaseliini</taxon>
        <taxon>Megaselia</taxon>
    </lineage>
</organism>
<evidence type="ECO:0000313" key="1">
    <source>
        <dbReference type="EnsemblMetazoa" id="MESCA006068-PA"/>
    </source>
</evidence>
<dbReference type="HOGENOM" id="CLU_2186943_0_0_1"/>
<dbReference type="EnsemblMetazoa" id="MESCA006068-RA">
    <property type="protein sequence ID" value="MESCA006068-PA"/>
    <property type="gene ID" value="MESCA006068"/>
</dbReference>
<accession>T1GR00</accession>
<dbReference type="EMBL" id="CAQQ02100823">
    <property type="status" value="NOT_ANNOTATED_CDS"/>
    <property type="molecule type" value="Genomic_DNA"/>
</dbReference>
<reference evidence="1" key="2">
    <citation type="submission" date="2015-06" db="UniProtKB">
        <authorList>
            <consortium name="EnsemblMetazoa"/>
        </authorList>
    </citation>
    <scope>IDENTIFICATION</scope>
</reference>
<name>T1GR00_MEGSC</name>
<keyword evidence="2" id="KW-1185">Reference proteome</keyword>
<protein>
    <submittedName>
        <fullName evidence="1">Uncharacterized protein</fullName>
    </submittedName>
</protein>
<dbReference type="AlphaFoldDB" id="T1GR00"/>
<evidence type="ECO:0000313" key="2">
    <source>
        <dbReference type="Proteomes" id="UP000015102"/>
    </source>
</evidence>